<accession>A0A177APL8</accession>
<feature type="non-terminal residue" evidence="1">
    <location>
        <position position="1"/>
    </location>
</feature>
<dbReference type="AlphaFoldDB" id="A0A177APL8"/>
<keyword evidence="2" id="KW-1185">Reference proteome</keyword>
<proteinExistence type="predicted"/>
<protein>
    <submittedName>
        <fullName evidence="1">Uncharacterized protein</fullName>
    </submittedName>
</protein>
<evidence type="ECO:0000313" key="1">
    <source>
        <dbReference type="EMBL" id="OAF63760.1"/>
    </source>
</evidence>
<gene>
    <name evidence="1" type="ORF">A3Q56_08533</name>
</gene>
<dbReference type="EMBL" id="LWCA01002642">
    <property type="protein sequence ID" value="OAF63760.1"/>
    <property type="molecule type" value="Genomic_DNA"/>
</dbReference>
<comment type="caution">
    <text evidence="1">The sequence shown here is derived from an EMBL/GenBank/DDBJ whole genome shotgun (WGS) entry which is preliminary data.</text>
</comment>
<organism evidence="1 2">
    <name type="scientific">Intoshia linei</name>
    <dbReference type="NCBI Taxonomy" id="1819745"/>
    <lineage>
        <taxon>Eukaryota</taxon>
        <taxon>Metazoa</taxon>
        <taxon>Spiralia</taxon>
        <taxon>Lophotrochozoa</taxon>
        <taxon>Mesozoa</taxon>
        <taxon>Orthonectida</taxon>
        <taxon>Rhopaluridae</taxon>
        <taxon>Intoshia</taxon>
    </lineage>
</organism>
<name>A0A177APL8_9BILA</name>
<reference evidence="1 2" key="1">
    <citation type="submission" date="2016-04" db="EMBL/GenBank/DDBJ databases">
        <title>The genome of Intoshia linei affirms orthonectids as highly simplified spiralians.</title>
        <authorList>
            <person name="Mikhailov K.V."/>
            <person name="Slusarev G.S."/>
            <person name="Nikitin M.A."/>
            <person name="Logacheva M.D."/>
            <person name="Penin A."/>
            <person name="Aleoshin V."/>
            <person name="Panchin Y.V."/>
        </authorList>
    </citation>
    <scope>NUCLEOTIDE SEQUENCE [LARGE SCALE GENOMIC DNA]</scope>
    <source>
        <strain evidence="1">Intl2013</strain>
        <tissue evidence="1">Whole animal</tissue>
    </source>
</reference>
<evidence type="ECO:0000313" key="2">
    <source>
        <dbReference type="Proteomes" id="UP000078046"/>
    </source>
</evidence>
<sequence length="67" mass="7905">KSHYIKYKNICFFLVFQTVNDEFISLFTINGLNLVHSTNDQSIGTVHKYTIQNGFDYDNRNVIDPRF</sequence>
<dbReference type="Proteomes" id="UP000078046">
    <property type="component" value="Unassembled WGS sequence"/>
</dbReference>